<dbReference type="GO" id="GO:0051539">
    <property type="term" value="F:4 iron, 4 sulfur cluster binding"/>
    <property type="evidence" value="ECO:0007669"/>
    <property type="project" value="UniProtKB-KW"/>
</dbReference>
<accession>A0AAW9RZH4</accession>
<comment type="cofactor">
    <cofactor evidence="1">
        <name>[4Fe-4S] cluster</name>
        <dbReference type="ChEBI" id="CHEBI:49883"/>
    </cofactor>
</comment>
<dbReference type="PANTHER" id="PTHR30352:SF5">
    <property type="entry name" value="PYRUVATE FORMATE-LYASE 1-ACTIVATING ENZYME"/>
    <property type="match status" value="1"/>
</dbReference>
<evidence type="ECO:0000256" key="2">
    <source>
        <dbReference type="ARBA" id="ARBA00022485"/>
    </source>
</evidence>
<dbReference type="PROSITE" id="PS51918">
    <property type="entry name" value="RADICAL_SAM"/>
    <property type="match status" value="1"/>
</dbReference>
<evidence type="ECO:0000256" key="4">
    <source>
        <dbReference type="ARBA" id="ARBA00022723"/>
    </source>
</evidence>
<evidence type="ECO:0000256" key="1">
    <source>
        <dbReference type="ARBA" id="ARBA00001966"/>
    </source>
</evidence>
<evidence type="ECO:0000313" key="8">
    <source>
        <dbReference type="EMBL" id="MEN7548380.1"/>
    </source>
</evidence>
<dbReference type="PANTHER" id="PTHR30352">
    <property type="entry name" value="PYRUVATE FORMATE-LYASE-ACTIVATING ENZYME"/>
    <property type="match status" value="1"/>
</dbReference>
<dbReference type="AlphaFoldDB" id="A0AAW9RZH4"/>
<keyword evidence="4" id="KW-0479">Metal-binding</keyword>
<dbReference type="RefSeq" id="WP_346821159.1">
    <property type="nucleotide sequence ID" value="NZ_JBDKWZ010000005.1"/>
</dbReference>
<dbReference type="Gene3D" id="3.20.20.70">
    <property type="entry name" value="Aldolase class I"/>
    <property type="match status" value="1"/>
</dbReference>
<dbReference type="InterPro" id="IPR007197">
    <property type="entry name" value="rSAM"/>
</dbReference>
<reference evidence="8 9" key="1">
    <citation type="submission" date="2024-04" db="EMBL/GenBank/DDBJ databases">
        <title>Novel genus in family Flammeovirgaceae.</title>
        <authorList>
            <person name="Nguyen T.H."/>
            <person name="Vuong T.Q."/>
            <person name="Le H."/>
            <person name="Kim S.-G."/>
        </authorList>
    </citation>
    <scope>NUCLEOTIDE SEQUENCE [LARGE SCALE GENOMIC DNA]</scope>
    <source>
        <strain evidence="8 9">JCM 23209</strain>
    </source>
</reference>
<dbReference type="Proteomes" id="UP001403385">
    <property type="component" value="Unassembled WGS sequence"/>
</dbReference>
<evidence type="ECO:0000313" key="9">
    <source>
        <dbReference type="Proteomes" id="UP001403385"/>
    </source>
</evidence>
<dbReference type="SFLD" id="SFLDG01067">
    <property type="entry name" value="SPASM/twitch_domain_containing"/>
    <property type="match status" value="1"/>
</dbReference>
<proteinExistence type="predicted"/>
<protein>
    <submittedName>
        <fullName evidence="8">Anaerobic ribonucleoside-triphosphate reductase activating protein</fullName>
    </submittedName>
</protein>
<evidence type="ECO:0000256" key="6">
    <source>
        <dbReference type="ARBA" id="ARBA00023014"/>
    </source>
</evidence>
<feature type="domain" description="Radical SAM core" evidence="7">
    <location>
        <begin position="13"/>
        <end position="236"/>
    </location>
</feature>
<evidence type="ECO:0000256" key="5">
    <source>
        <dbReference type="ARBA" id="ARBA00023004"/>
    </source>
</evidence>
<dbReference type="SUPFAM" id="SSF102114">
    <property type="entry name" value="Radical SAM enzymes"/>
    <property type="match status" value="1"/>
</dbReference>
<dbReference type="GO" id="GO:0003824">
    <property type="term" value="F:catalytic activity"/>
    <property type="evidence" value="ECO:0007669"/>
    <property type="project" value="InterPro"/>
</dbReference>
<dbReference type="InterPro" id="IPR013785">
    <property type="entry name" value="Aldolase_TIM"/>
</dbReference>
<dbReference type="NCBIfam" id="TIGR02495">
    <property type="entry name" value="NrdG2"/>
    <property type="match status" value="1"/>
</dbReference>
<name>A0AAW9RZH4_9BACT</name>
<gene>
    <name evidence="8" type="ORF">AAG747_10705</name>
</gene>
<dbReference type="Pfam" id="PF04055">
    <property type="entry name" value="Radical_SAM"/>
    <property type="match status" value="1"/>
</dbReference>
<sequence length="236" mass="26829">MVIGGLIKQTLTDFPGKLAAIVFTQGCNFRCPYCHNPDLVLPECFDRVQPITEKAFFSFLCRNKGLVEGVVVTGGEPTVQKDLPEFIERLKTMGLAVKLDTNGTNYKRLESLLERKLLDYVAMDLKAPLILEDYQRIAGVRLSPNMMANILESKDLLLQQNIPYEFRSTLIRECHEPEDVVNIAEEIEGARLYCLQQYAPEDALNVDFRKFTPYTIEEMNSFAGLICDKVNQVLVR</sequence>
<keyword evidence="2" id="KW-0004">4Fe-4S</keyword>
<keyword evidence="6" id="KW-0411">Iron-sulfur</keyword>
<dbReference type="CDD" id="cd01335">
    <property type="entry name" value="Radical_SAM"/>
    <property type="match status" value="1"/>
</dbReference>
<keyword evidence="5" id="KW-0408">Iron</keyword>
<dbReference type="InterPro" id="IPR012840">
    <property type="entry name" value="NrdG2"/>
</dbReference>
<dbReference type="GO" id="GO:0046872">
    <property type="term" value="F:metal ion binding"/>
    <property type="evidence" value="ECO:0007669"/>
    <property type="project" value="UniProtKB-KW"/>
</dbReference>
<keyword evidence="9" id="KW-1185">Reference proteome</keyword>
<keyword evidence="3" id="KW-0949">S-adenosyl-L-methionine</keyword>
<dbReference type="InterPro" id="IPR034457">
    <property type="entry name" value="Organic_radical-activating"/>
</dbReference>
<dbReference type="EMBL" id="JBDKWZ010000005">
    <property type="protein sequence ID" value="MEN7548380.1"/>
    <property type="molecule type" value="Genomic_DNA"/>
</dbReference>
<evidence type="ECO:0000259" key="7">
    <source>
        <dbReference type="PROSITE" id="PS51918"/>
    </source>
</evidence>
<comment type="caution">
    <text evidence="8">The sequence shown here is derived from an EMBL/GenBank/DDBJ whole genome shotgun (WGS) entry which is preliminary data.</text>
</comment>
<organism evidence="8 9">
    <name type="scientific">Rapidithrix thailandica</name>
    <dbReference type="NCBI Taxonomy" id="413964"/>
    <lineage>
        <taxon>Bacteria</taxon>
        <taxon>Pseudomonadati</taxon>
        <taxon>Bacteroidota</taxon>
        <taxon>Cytophagia</taxon>
        <taxon>Cytophagales</taxon>
        <taxon>Flammeovirgaceae</taxon>
        <taxon>Rapidithrix</taxon>
    </lineage>
</organism>
<dbReference type="SFLD" id="SFLDG01094">
    <property type="entry name" value="Uncharacterised_Radical_SAM_Su"/>
    <property type="match status" value="1"/>
</dbReference>
<dbReference type="InterPro" id="IPR058240">
    <property type="entry name" value="rSAM_sf"/>
</dbReference>
<evidence type="ECO:0000256" key="3">
    <source>
        <dbReference type="ARBA" id="ARBA00022691"/>
    </source>
</evidence>
<dbReference type="SFLD" id="SFLDS00029">
    <property type="entry name" value="Radical_SAM"/>
    <property type="match status" value="1"/>
</dbReference>